<dbReference type="Proteomes" id="UP000054776">
    <property type="component" value="Unassembled WGS sequence"/>
</dbReference>
<reference evidence="1 2" key="1">
    <citation type="submission" date="2015-01" db="EMBL/GenBank/DDBJ databases">
        <title>Evolution of Trichinella species and genotypes.</title>
        <authorList>
            <person name="Korhonen P.K."/>
            <person name="Edoardo P."/>
            <person name="Giuseppe L.R."/>
            <person name="Gasser R.B."/>
        </authorList>
    </citation>
    <scope>NUCLEOTIDE SEQUENCE [LARGE SCALE GENOMIC DNA]</scope>
    <source>
        <strain evidence="1">ISS3</strain>
    </source>
</reference>
<gene>
    <name evidence="1" type="ORF">T01_16223</name>
</gene>
<dbReference type="InParanoid" id="A0A0V1AQG6"/>
<dbReference type="AlphaFoldDB" id="A0A0V1AQG6"/>
<evidence type="ECO:0000313" key="1">
    <source>
        <dbReference type="EMBL" id="KRY27019.1"/>
    </source>
</evidence>
<sequence length="97" mass="10904">MTSSRYTKQSESTRHLQDPLKGGRLVAQFKGHHFDLVQAQKGYEGRLLLIMFFHLNLPVAAFQVWSQESLHPANASKVSSILGSGWASFRVTPFNCL</sequence>
<keyword evidence="2" id="KW-1185">Reference proteome</keyword>
<proteinExistence type="predicted"/>
<organism evidence="1 2">
    <name type="scientific">Trichinella spiralis</name>
    <name type="common">Trichina worm</name>
    <dbReference type="NCBI Taxonomy" id="6334"/>
    <lineage>
        <taxon>Eukaryota</taxon>
        <taxon>Metazoa</taxon>
        <taxon>Ecdysozoa</taxon>
        <taxon>Nematoda</taxon>
        <taxon>Enoplea</taxon>
        <taxon>Dorylaimia</taxon>
        <taxon>Trichinellida</taxon>
        <taxon>Trichinellidae</taxon>
        <taxon>Trichinella</taxon>
    </lineage>
</organism>
<evidence type="ECO:0000313" key="2">
    <source>
        <dbReference type="Proteomes" id="UP000054776"/>
    </source>
</evidence>
<comment type="caution">
    <text evidence="1">The sequence shown here is derived from an EMBL/GenBank/DDBJ whole genome shotgun (WGS) entry which is preliminary data.</text>
</comment>
<accession>A0A0V1AQG6</accession>
<name>A0A0V1AQG6_TRISP</name>
<dbReference type="EMBL" id="JYDH01000295">
    <property type="protein sequence ID" value="KRY27019.1"/>
    <property type="molecule type" value="Genomic_DNA"/>
</dbReference>
<protein>
    <submittedName>
        <fullName evidence="1">Uncharacterized protein</fullName>
    </submittedName>
</protein>